<dbReference type="Gene3D" id="3.50.50.60">
    <property type="entry name" value="FAD/NAD(P)-binding domain"/>
    <property type="match status" value="2"/>
</dbReference>
<proteinExistence type="inferred from homology"/>
<gene>
    <name evidence="11" type="ORF">EJN92_15700</name>
</gene>
<feature type="domain" description="FAD/NAD(P)-binding" evidence="9">
    <location>
        <begin position="3"/>
        <end position="290"/>
    </location>
</feature>
<keyword evidence="6" id="KW-0274">FAD</keyword>
<dbReference type="Pfam" id="PF18113">
    <property type="entry name" value="Rbx_binding"/>
    <property type="match status" value="1"/>
</dbReference>
<name>A0A3Q9BS68_9BURK</name>
<comment type="subcellular location">
    <subcellularLocation>
        <location evidence="2">Cytoplasm</location>
    </subcellularLocation>
</comment>
<protein>
    <submittedName>
        <fullName evidence="11">FAD-dependent oxidoreductase</fullName>
    </submittedName>
</protein>
<evidence type="ECO:0000256" key="6">
    <source>
        <dbReference type="ARBA" id="ARBA00022827"/>
    </source>
</evidence>
<keyword evidence="7" id="KW-0560">Oxidoreductase</keyword>
<keyword evidence="12" id="KW-1185">Reference proteome</keyword>
<organism evidence="11 12">
    <name type="scientific">Undibacterium parvum</name>
    <dbReference type="NCBI Taxonomy" id="401471"/>
    <lineage>
        <taxon>Bacteria</taxon>
        <taxon>Pseudomonadati</taxon>
        <taxon>Pseudomonadota</taxon>
        <taxon>Betaproteobacteria</taxon>
        <taxon>Burkholderiales</taxon>
        <taxon>Oxalobacteraceae</taxon>
        <taxon>Undibacterium</taxon>
    </lineage>
</organism>
<dbReference type="InterPro" id="IPR023753">
    <property type="entry name" value="FAD/NAD-binding_dom"/>
</dbReference>
<feature type="domain" description="Rubredoxin binding" evidence="10">
    <location>
        <begin position="322"/>
        <end position="394"/>
    </location>
</feature>
<dbReference type="RefSeq" id="WP_126128684.1">
    <property type="nucleotide sequence ID" value="NZ_CP034464.1"/>
</dbReference>
<keyword evidence="5" id="KW-0285">Flavoprotein</keyword>
<dbReference type="OrthoDB" id="9769238at2"/>
<evidence type="ECO:0000313" key="11">
    <source>
        <dbReference type="EMBL" id="AZP13311.1"/>
    </source>
</evidence>
<evidence type="ECO:0000259" key="10">
    <source>
        <dbReference type="Pfam" id="PF18113"/>
    </source>
</evidence>
<dbReference type="EMBL" id="CP034464">
    <property type="protein sequence ID" value="AZP13311.1"/>
    <property type="molecule type" value="Genomic_DNA"/>
</dbReference>
<evidence type="ECO:0000256" key="8">
    <source>
        <dbReference type="ARBA" id="ARBA00023027"/>
    </source>
</evidence>
<keyword evidence="8" id="KW-0520">NAD</keyword>
<keyword evidence="4" id="KW-0963">Cytoplasm</keyword>
<evidence type="ECO:0000256" key="5">
    <source>
        <dbReference type="ARBA" id="ARBA00022630"/>
    </source>
</evidence>
<comment type="cofactor">
    <cofactor evidence="1">
        <name>FAD</name>
        <dbReference type="ChEBI" id="CHEBI:57692"/>
    </cofactor>
</comment>
<dbReference type="PANTHER" id="PTHR43429">
    <property type="entry name" value="PYRIDINE NUCLEOTIDE-DISULFIDE OXIDOREDUCTASE DOMAIN-CONTAINING"/>
    <property type="match status" value="1"/>
</dbReference>
<evidence type="ECO:0000259" key="9">
    <source>
        <dbReference type="Pfam" id="PF07992"/>
    </source>
</evidence>
<evidence type="ECO:0000256" key="2">
    <source>
        <dbReference type="ARBA" id="ARBA00004496"/>
    </source>
</evidence>
<dbReference type="PANTHER" id="PTHR43429:SF3">
    <property type="entry name" value="NITRITE REDUCTASE [NAD(P)H]"/>
    <property type="match status" value="1"/>
</dbReference>
<dbReference type="SUPFAM" id="SSF51905">
    <property type="entry name" value="FAD/NAD(P)-binding domain"/>
    <property type="match status" value="1"/>
</dbReference>
<comment type="similarity">
    <text evidence="3">Belongs to the FAD-dependent oxidoreductase family.</text>
</comment>
<accession>A0A3Q9BS68</accession>
<evidence type="ECO:0000256" key="4">
    <source>
        <dbReference type="ARBA" id="ARBA00022490"/>
    </source>
</evidence>
<evidence type="ECO:0000256" key="3">
    <source>
        <dbReference type="ARBA" id="ARBA00006442"/>
    </source>
</evidence>
<dbReference type="InterPro" id="IPR036188">
    <property type="entry name" value="FAD/NAD-bd_sf"/>
</dbReference>
<dbReference type="PRINTS" id="PR00411">
    <property type="entry name" value="PNDRDTASEI"/>
</dbReference>
<evidence type="ECO:0000256" key="7">
    <source>
        <dbReference type="ARBA" id="ARBA00023002"/>
    </source>
</evidence>
<dbReference type="InterPro" id="IPR050260">
    <property type="entry name" value="FAD-bd_OxRdtase"/>
</dbReference>
<evidence type="ECO:0000313" key="12">
    <source>
        <dbReference type="Proteomes" id="UP000275663"/>
    </source>
</evidence>
<reference evidence="11 12" key="1">
    <citation type="journal article" date="2011" name="Int. J. Syst. Evol. Microbiol.">
        <title>Description of Undibacterium oligocarboniphilum sp. nov., isolated from purified water, and Undibacterium pigrum strain CCUG 49012 as the type strain of Undibacterium parvum sp. nov., and emended descriptions of the genus Undibacterium and the species Undibacterium pigrum.</title>
        <authorList>
            <person name="Eder W."/>
            <person name="Wanner G."/>
            <person name="Ludwig W."/>
            <person name="Busse H.J."/>
            <person name="Ziemke-Kageler F."/>
            <person name="Lang E."/>
        </authorList>
    </citation>
    <scope>NUCLEOTIDE SEQUENCE [LARGE SCALE GENOMIC DNA]</scope>
    <source>
        <strain evidence="11 12">DSM 23061</strain>
    </source>
</reference>
<dbReference type="AlphaFoldDB" id="A0A3Q9BS68"/>
<dbReference type="GO" id="GO:0005737">
    <property type="term" value="C:cytoplasm"/>
    <property type="evidence" value="ECO:0007669"/>
    <property type="project" value="UniProtKB-SubCell"/>
</dbReference>
<dbReference type="KEGG" id="upv:EJN92_15700"/>
<dbReference type="InterPro" id="IPR041364">
    <property type="entry name" value="Rbx-bd"/>
</dbReference>
<dbReference type="Pfam" id="PF07992">
    <property type="entry name" value="Pyr_redox_2"/>
    <property type="match status" value="1"/>
</dbReference>
<dbReference type="GO" id="GO:0016491">
    <property type="term" value="F:oxidoreductase activity"/>
    <property type="evidence" value="ECO:0007669"/>
    <property type="project" value="UniProtKB-KW"/>
</dbReference>
<evidence type="ECO:0000256" key="1">
    <source>
        <dbReference type="ARBA" id="ARBA00001974"/>
    </source>
</evidence>
<dbReference type="Gene3D" id="3.30.390.120">
    <property type="match status" value="1"/>
</dbReference>
<dbReference type="Proteomes" id="UP000275663">
    <property type="component" value="Chromosome"/>
</dbReference>
<dbReference type="PRINTS" id="PR00368">
    <property type="entry name" value="FADPNR"/>
</dbReference>
<sequence>MHNTIIIGSGMAAYSVARELRKLDQVRPLLIISSDDGGFYSKPMLSNAFAQNKQAAQLVSQSAAQMAEQLKATILPHTVVTQITPATKTIHTSAGDFEYDKLVIAVGAQPIRLPIAGDAAGQVLSVNNVGDYAALRQRISAHGEACRITILGAGLIGCEFADDLAGAGHLVTLVDPNALPLAALAPKPISIALQCALEQRGVQMQLGSTAASIDISKNGRANSSPVLQVKLSNGSTFETDLVLSAVGLRADLRLAQAAGIDTERGILVDTTGMSSAPDVYALGDCAQYTNPEDGSRPVLPYIAPIMTAARAIARSLTGDVTQIELKPAPVIVKTPSYSIALIAPAPQLAALGQWQCEQNEGITICRFYDDQQRMTGFAVAPQDAKQRTVLLAEMSAAKAAKLAA</sequence>